<evidence type="ECO:0000256" key="5">
    <source>
        <dbReference type="ARBA" id="ARBA00022989"/>
    </source>
</evidence>
<dbReference type="PROSITE" id="PS00216">
    <property type="entry name" value="SUGAR_TRANSPORT_1"/>
    <property type="match status" value="2"/>
</dbReference>
<evidence type="ECO:0000256" key="8">
    <source>
        <dbReference type="SAM" id="Phobius"/>
    </source>
</evidence>
<proteinExistence type="inferred from homology"/>
<evidence type="ECO:0000256" key="1">
    <source>
        <dbReference type="ARBA" id="ARBA00004141"/>
    </source>
</evidence>
<feature type="transmembrane region" description="Helical" evidence="8">
    <location>
        <begin position="262"/>
        <end position="284"/>
    </location>
</feature>
<feature type="transmembrane region" description="Helical" evidence="8">
    <location>
        <begin position="180"/>
        <end position="201"/>
    </location>
</feature>
<comment type="similarity">
    <text evidence="2 7">Belongs to the major facilitator superfamily. Sugar transporter (TC 2.A.1.1) family.</text>
</comment>
<feature type="transmembrane region" description="Helical" evidence="8">
    <location>
        <begin position="332"/>
        <end position="353"/>
    </location>
</feature>
<dbReference type="NCBIfam" id="TIGR00879">
    <property type="entry name" value="SP"/>
    <property type="match status" value="1"/>
</dbReference>
<keyword evidence="5 8" id="KW-1133">Transmembrane helix</keyword>
<evidence type="ECO:0000256" key="2">
    <source>
        <dbReference type="ARBA" id="ARBA00010992"/>
    </source>
</evidence>
<dbReference type="SUPFAM" id="SSF103473">
    <property type="entry name" value="MFS general substrate transporter"/>
    <property type="match status" value="1"/>
</dbReference>
<evidence type="ECO:0000256" key="4">
    <source>
        <dbReference type="ARBA" id="ARBA00022692"/>
    </source>
</evidence>
<name>A0A7S0LIW5_9EUKA</name>
<dbReference type="EMBL" id="HBEY01033077">
    <property type="protein sequence ID" value="CAD8612387.1"/>
    <property type="molecule type" value="Transcribed_RNA"/>
</dbReference>
<dbReference type="PRINTS" id="PR00171">
    <property type="entry name" value="SUGRTRNSPORT"/>
</dbReference>
<dbReference type="GO" id="GO:0022857">
    <property type="term" value="F:transmembrane transporter activity"/>
    <property type="evidence" value="ECO:0007669"/>
    <property type="project" value="InterPro"/>
</dbReference>
<dbReference type="PROSITE" id="PS00217">
    <property type="entry name" value="SUGAR_TRANSPORT_2"/>
    <property type="match status" value="1"/>
</dbReference>
<dbReference type="AlphaFoldDB" id="A0A7S0LIW5"/>
<evidence type="ECO:0000256" key="3">
    <source>
        <dbReference type="ARBA" id="ARBA00022448"/>
    </source>
</evidence>
<feature type="transmembrane region" description="Helical" evidence="8">
    <location>
        <begin position="436"/>
        <end position="454"/>
    </location>
</feature>
<keyword evidence="6 8" id="KW-0472">Membrane</keyword>
<feature type="transmembrane region" description="Helical" evidence="8">
    <location>
        <begin position="365"/>
        <end position="392"/>
    </location>
</feature>
<sequence>MPAALQLRGGAVHSKLSFAGAPPFVVACAIFAAMDSLLLGYDIGCVSGILLFVQEEFGLSSAQAETFAAAMNSAAIIGALVSGWVADKFGRKPALFMSSASFAVGSTLMSLAGSYDHLVKSRWIQGFGVGSGLLISPMFIAEVAPAKYRGALVTLGEVSLSFGVLLAFMLNWLLSGIPNQWRWMIFLGAVPDILLALRMLFLPESPRFLIGKGKVEQARKVQRRILRPAPEAEADAELAEIIRLADEEEEGSWLELLRPATFTALCVGTILAVLQHAVGIESIIYYSTKIFQQAGITSKSSAILGTVAMGLIKLIFETNSLLNLDEVGRRPLLLLGSFGLTASLLGLGVSMQAKLAGGIAGPSTATYGIFGCLGAYMAFHALSYGPITWLVLAEILPNNIRGKAMGIATMANRLTSYLVASTFLTMSERLQWSGSFYIYASIAALSFFFYAFVVPETNGLRLEEISPLFGKPLALVRRNAQDLKQSLHKNVLTREVVVGAVTVLVLSAGTHVALQ</sequence>
<dbReference type="InterPro" id="IPR050814">
    <property type="entry name" value="Myo-inositol_Transporter"/>
</dbReference>
<keyword evidence="4 8" id="KW-0812">Transmembrane</keyword>
<comment type="subcellular location">
    <subcellularLocation>
        <location evidence="1">Membrane</location>
        <topology evidence="1">Multi-pass membrane protein</topology>
    </subcellularLocation>
</comment>
<dbReference type="PROSITE" id="PS50850">
    <property type="entry name" value="MFS"/>
    <property type="match status" value="1"/>
</dbReference>
<dbReference type="InterPro" id="IPR003663">
    <property type="entry name" value="Sugar/inositol_transpt"/>
</dbReference>
<dbReference type="InterPro" id="IPR005828">
    <property type="entry name" value="MFS_sugar_transport-like"/>
</dbReference>
<dbReference type="InterPro" id="IPR005829">
    <property type="entry name" value="Sugar_transporter_CS"/>
</dbReference>
<feature type="transmembrane region" description="Helical" evidence="8">
    <location>
        <begin position="152"/>
        <end position="174"/>
    </location>
</feature>
<dbReference type="GO" id="GO:0016020">
    <property type="term" value="C:membrane"/>
    <property type="evidence" value="ECO:0007669"/>
    <property type="project" value="UniProtKB-SubCell"/>
</dbReference>
<dbReference type="InterPro" id="IPR036259">
    <property type="entry name" value="MFS_trans_sf"/>
</dbReference>
<dbReference type="PANTHER" id="PTHR48020:SF12">
    <property type="entry name" value="PROTON MYO-INOSITOL COTRANSPORTER"/>
    <property type="match status" value="1"/>
</dbReference>
<evidence type="ECO:0000259" key="9">
    <source>
        <dbReference type="PROSITE" id="PS50850"/>
    </source>
</evidence>
<reference evidence="10" key="1">
    <citation type="submission" date="2021-01" db="EMBL/GenBank/DDBJ databases">
        <authorList>
            <person name="Corre E."/>
            <person name="Pelletier E."/>
            <person name="Niang G."/>
            <person name="Scheremetjew M."/>
            <person name="Finn R."/>
            <person name="Kale V."/>
            <person name="Holt S."/>
            <person name="Cochrane G."/>
            <person name="Meng A."/>
            <person name="Brown T."/>
            <person name="Cohen L."/>
        </authorList>
    </citation>
    <scope>NUCLEOTIDE SEQUENCE</scope>
    <source>
        <strain evidence="10">PLY182g</strain>
    </source>
</reference>
<dbReference type="Pfam" id="PF00083">
    <property type="entry name" value="Sugar_tr"/>
    <property type="match status" value="1"/>
</dbReference>
<feature type="transmembrane region" description="Helical" evidence="8">
    <location>
        <begin position="93"/>
        <end position="111"/>
    </location>
</feature>
<organism evidence="10">
    <name type="scientific">Coccolithus braarudii</name>
    <dbReference type="NCBI Taxonomy" id="221442"/>
    <lineage>
        <taxon>Eukaryota</taxon>
        <taxon>Haptista</taxon>
        <taxon>Haptophyta</taxon>
        <taxon>Prymnesiophyceae</taxon>
        <taxon>Coccolithales</taxon>
        <taxon>Coccolithaceae</taxon>
        <taxon>Coccolithus</taxon>
    </lineage>
</organism>
<feature type="transmembrane region" description="Helical" evidence="8">
    <location>
        <begin position="66"/>
        <end position="86"/>
    </location>
</feature>
<evidence type="ECO:0000313" key="10">
    <source>
        <dbReference type="EMBL" id="CAD8612387.1"/>
    </source>
</evidence>
<protein>
    <recommendedName>
        <fullName evidence="9">Major facilitator superfamily (MFS) profile domain-containing protein</fullName>
    </recommendedName>
</protein>
<feature type="transmembrane region" description="Helical" evidence="8">
    <location>
        <begin position="496"/>
        <end position="514"/>
    </location>
</feature>
<evidence type="ECO:0000256" key="6">
    <source>
        <dbReference type="ARBA" id="ARBA00023136"/>
    </source>
</evidence>
<keyword evidence="3 7" id="KW-0813">Transport</keyword>
<feature type="transmembrane region" description="Helical" evidence="8">
    <location>
        <begin position="123"/>
        <end position="140"/>
    </location>
</feature>
<dbReference type="InterPro" id="IPR020846">
    <property type="entry name" value="MFS_dom"/>
</dbReference>
<dbReference type="PANTHER" id="PTHR48020">
    <property type="entry name" value="PROTON MYO-INOSITOL COTRANSPORTER"/>
    <property type="match status" value="1"/>
</dbReference>
<gene>
    <name evidence="10" type="ORF">CPEL01642_LOCUS15767</name>
</gene>
<dbReference type="Gene3D" id="1.20.1250.20">
    <property type="entry name" value="MFS general substrate transporter like domains"/>
    <property type="match status" value="1"/>
</dbReference>
<feature type="domain" description="Major facilitator superfamily (MFS) profile" evidence="9">
    <location>
        <begin position="28"/>
        <end position="458"/>
    </location>
</feature>
<evidence type="ECO:0000256" key="7">
    <source>
        <dbReference type="RuleBase" id="RU003346"/>
    </source>
</evidence>
<accession>A0A7S0LIW5</accession>